<dbReference type="Gene3D" id="3.30.2070.10">
    <property type="entry name" value="Formate dehydrogenase/DMSO reductase"/>
    <property type="match status" value="1"/>
</dbReference>
<keyword evidence="2" id="KW-0479">Metal-binding</keyword>
<dbReference type="InterPro" id="IPR050612">
    <property type="entry name" value="Prok_Mopterin_Oxidored"/>
</dbReference>
<dbReference type="InterPro" id="IPR006656">
    <property type="entry name" value="Mopterin_OxRdtase"/>
</dbReference>
<dbReference type="SUPFAM" id="SSF53706">
    <property type="entry name" value="Formate dehydrogenase/DMSO reductase, domains 1-3"/>
    <property type="match status" value="1"/>
</dbReference>
<dbReference type="OrthoDB" id="9810782at2"/>
<dbReference type="SMART" id="SM00926">
    <property type="entry name" value="Molybdop_Fe4S4"/>
    <property type="match status" value="1"/>
</dbReference>
<comment type="caution">
    <text evidence="6">The sequence shown here is derived from an EMBL/GenBank/DDBJ whole genome shotgun (WGS) entry which is preliminary data.</text>
</comment>
<dbReference type="STRING" id="596151.DesfrDRAFT_0391"/>
<dbReference type="GO" id="GO:0043546">
    <property type="term" value="F:molybdopterin cofactor binding"/>
    <property type="evidence" value="ECO:0007669"/>
    <property type="project" value="InterPro"/>
</dbReference>
<feature type="domain" description="4Fe-4S Mo/W bis-MGD-type" evidence="5">
    <location>
        <begin position="1"/>
        <end position="58"/>
    </location>
</feature>
<dbReference type="Gene3D" id="2.20.25.90">
    <property type="entry name" value="ADC-like domains"/>
    <property type="match status" value="1"/>
</dbReference>
<gene>
    <name evidence="6" type="ORF">DesfrDRAFT_0391</name>
</gene>
<evidence type="ECO:0000313" key="6">
    <source>
        <dbReference type="EMBL" id="EFL52761.1"/>
    </source>
</evidence>
<evidence type="ECO:0000256" key="3">
    <source>
        <dbReference type="ARBA" id="ARBA00023004"/>
    </source>
</evidence>
<dbReference type="InterPro" id="IPR009010">
    <property type="entry name" value="Asp_de-COase-like_dom_sf"/>
</dbReference>
<dbReference type="GO" id="GO:0051536">
    <property type="term" value="F:iron-sulfur cluster binding"/>
    <property type="evidence" value="ECO:0007669"/>
    <property type="project" value="UniProtKB-KW"/>
</dbReference>
<evidence type="ECO:0000256" key="1">
    <source>
        <dbReference type="ARBA" id="ARBA00010312"/>
    </source>
</evidence>
<dbReference type="RefSeq" id="WP_005990590.1">
    <property type="nucleotide sequence ID" value="NZ_AECZ01000002.1"/>
</dbReference>
<dbReference type="PANTHER" id="PTHR43742">
    <property type="entry name" value="TRIMETHYLAMINE-N-OXIDE REDUCTASE"/>
    <property type="match status" value="1"/>
</dbReference>
<dbReference type="eggNOG" id="COG0243">
    <property type="taxonomic scope" value="Bacteria"/>
</dbReference>
<reference evidence="6 7" key="1">
    <citation type="submission" date="2010-08" db="EMBL/GenBank/DDBJ databases">
        <title>The draft genome of Desulfovibrio fructosovorans JJ.</title>
        <authorList>
            <consortium name="US DOE Joint Genome Institute (JGI-PGF)"/>
            <person name="Lucas S."/>
            <person name="Copeland A."/>
            <person name="Lapidus A."/>
            <person name="Cheng J.-F."/>
            <person name="Bruce D."/>
            <person name="Goodwin L."/>
            <person name="Pitluck S."/>
            <person name="Land M.L."/>
            <person name="Hauser L."/>
            <person name="Chang Y.-J."/>
            <person name="Jeffries C."/>
            <person name="Wall J.D."/>
            <person name="Stahl D.A."/>
            <person name="Arkin A.P."/>
            <person name="Dehal P."/>
            <person name="Stolyar S.M."/>
            <person name="Hazen T.C."/>
            <person name="Woyke T.J."/>
        </authorList>
    </citation>
    <scope>NUCLEOTIDE SEQUENCE [LARGE SCALE GENOMIC DNA]</scope>
    <source>
        <strain evidence="6 7">JJ</strain>
    </source>
</reference>
<dbReference type="SUPFAM" id="SSF50692">
    <property type="entry name" value="ADC-like"/>
    <property type="match status" value="1"/>
</dbReference>
<dbReference type="Proteomes" id="UP000006250">
    <property type="component" value="Unassembled WGS sequence"/>
</dbReference>
<dbReference type="EMBL" id="AECZ01000002">
    <property type="protein sequence ID" value="EFL52761.1"/>
    <property type="molecule type" value="Genomic_DNA"/>
</dbReference>
<dbReference type="Pfam" id="PF01568">
    <property type="entry name" value="Molydop_binding"/>
    <property type="match status" value="1"/>
</dbReference>
<keyword evidence="3" id="KW-0408">Iron</keyword>
<dbReference type="InterPro" id="IPR006657">
    <property type="entry name" value="MoPterin_dinucl-bd_dom"/>
</dbReference>
<dbReference type="Gene3D" id="3.40.228.10">
    <property type="entry name" value="Dimethylsulfoxide Reductase, domain 2"/>
    <property type="match status" value="1"/>
</dbReference>
<dbReference type="PROSITE" id="PS51669">
    <property type="entry name" value="4FE4S_MOW_BIS_MGD"/>
    <property type="match status" value="1"/>
</dbReference>
<name>E1JRZ2_SOLFR</name>
<comment type="similarity">
    <text evidence="1">Belongs to the prokaryotic molybdopterin-containing oxidoreductase family.</text>
</comment>
<dbReference type="AlphaFoldDB" id="E1JRZ2"/>
<evidence type="ECO:0000259" key="5">
    <source>
        <dbReference type="PROSITE" id="PS51669"/>
    </source>
</evidence>
<proteinExistence type="inferred from homology"/>
<organism evidence="6 7">
    <name type="scientific">Solidesulfovibrio fructosivorans JJ]</name>
    <dbReference type="NCBI Taxonomy" id="596151"/>
    <lineage>
        <taxon>Bacteria</taxon>
        <taxon>Pseudomonadati</taxon>
        <taxon>Thermodesulfobacteriota</taxon>
        <taxon>Desulfovibrionia</taxon>
        <taxon>Desulfovibrionales</taxon>
        <taxon>Desulfovibrionaceae</taxon>
        <taxon>Solidesulfovibrio</taxon>
    </lineage>
</organism>
<dbReference type="Gene3D" id="3.40.50.740">
    <property type="match status" value="1"/>
</dbReference>
<dbReference type="PANTHER" id="PTHR43742:SF6">
    <property type="entry name" value="OXIDOREDUCTASE YYAE-RELATED"/>
    <property type="match status" value="1"/>
</dbReference>
<dbReference type="GO" id="GO:0046872">
    <property type="term" value="F:metal ion binding"/>
    <property type="evidence" value="ECO:0007669"/>
    <property type="project" value="UniProtKB-KW"/>
</dbReference>
<sequence length="668" mass="71916">MPFQKAICPYDCPTTCGLLVKTDGERIVGVQGDHDAPAPHGKICAKMRRYEKSIHAPDRILTPLTRVDAKGSGRFAPISWDEAIAAIAAQWRRALRESGPDSILPFYYSGVMSLIQRNCGDALFNRMGACSLVKTLCASAKGAGYAAVVGKTGCLDPRELDDSDFFLVWGANMKATRLQGMANLLRARKRGKRVVLIESYAQDMAPHCDQVVLITPGTDGALALAMMHVLVAENLADFDFLEKESLGFEEFKASLAASTPLWAQGVTGVPARVIVALAREYAAASAPAIILGSGNSRHGNGGMTVRLITILSAFTGAWKRRGGGLCGCDPGGGPYVDARRITRPDLRKNTARRVNINKLASALRPGQTQTPIRCLHVYASNPVGSVCDQQGIRRGLRNPELFTVVHERFMTDTARYADIILPATFSVEHTDCYSSYGYCTFGTAYKAIPAPGACKSNWDIFRLLAQAMGYTDSHFDRGEEALLEELLRHPMPALQGLSDGQRETLRRGGLVSVPYADHTAWKTPSGKMEIVNSALAAPLPGYRENHGGPYPLRLIAAPSVETLNSVFLEREGLVTRRGPMTLAMHPGDAAARGIADGDAVTAHNDLGEVPFVARVTPLVAKGAVAAAGIFRASQSANGNLVNTLHHERLSDIGEATTLNDNTVEVRRA</sequence>
<keyword evidence="4" id="KW-0411">Iron-sulfur</keyword>
<protein>
    <submittedName>
        <fullName evidence="6">Molybdopterin oxidoreductase</fullName>
    </submittedName>
</protein>
<evidence type="ECO:0000256" key="2">
    <source>
        <dbReference type="ARBA" id="ARBA00022723"/>
    </source>
</evidence>
<keyword evidence="7" id="KW-1185">Reference proteome</keyword>
<dbReference type="Pfam" id="PF00384">
    <property type="entry name" value="Molybdopterin"/>
    <property type="match status" value="1"/>
</dbReference>
<evidence type="ECO:0000313" key="7">
    <source>
        <dbReference type="Proteomes" id="UP000006250"/>
    </source>
</evidence>
<accession>E1JRZ2</accession>
<dbReference type="Pfam" id="PF04879">
    <property type="entry name" value="Molybdop_Fe4S4"/>
    <property type="match status" value="1"/>
</dbReference>
<dbReference type="GO" id="GO:0016491">
    <property type="term" value="F:oxidoreductase activity"/>
    <property type="evidence" value="ECO:0007669"/>
    <property type="project" value="InterPro"/>
</dbReference>
<dbReference type="Gene3D" id="2.40.40.20">
    <property type="match status" value="1"/>
</dbReference>
<evidence type="ECO:0000256" key="4">
    <source>
        <dbReference type="ARBA" id="ARBA00023014"/>
    </source>
</evidence>
<dbReference type="InterPro" id="IPR006963">
    <property type="entry name" value="Mopterin_OxRdtase_4Fe-4S_dom"/>
</dbReference>